<gene>
    <name evidence="2" type="ORF">BE04_37425</name>
</gene>
<comment type="caution">
    <text evidence="2">The sequence shown here is derived from an EMBL/GenBank/DDBJ whole genome shotgun (WGS) entry which is preliminary data.</text>
</comment>
<dbReference type="Pfam" id="PF09617">
    <property type="entry name" value="Cas_GSU0053"/>
    <property type="match status" value="1"/>
</dbReference>
<dbReference type="EMBL" id="JELX01001969">
    <property type="protein sequence ID" value="KYF56991.1"/>
    <property type="molecule type" value="Genomic_DNA"/>
</dbReference>
<protein>
    <submittedName>
        <fullName evidence="2">Type I-U CRISPR-associated protein Cas7</fullName>
    </submittedName>
</protein>
<evidence type="ECO:0000313" key="3">
    <source>
        <dbReference type="Proteomes" id="UP000075604"/>
    </source>
</evidence>
<dbReference type="Proteomes" id="UP000075604">
    <property type="component" value="Unassembled WGS sequence"/>
</dbReference>
<sequence length="425" mass="44976">MRSLDLDTLANAVAGGAAAIRAITRLEPAGGPGDKVFPPTYVKERNATTKYATEQRRIDGREVTTVLLDSVASQANRFEEALLDGFRRGELPFPIVQVDFSNEAGLADLEQITALQAPHRIADALLRDSVLGGTPFRHTAVGKEVTDARPTHATAMFKYCPTALIFGVWDSTGPKGGLGAKFQRCLVSEIVGIDIATGVKTASRLDPAGIQTKAGPVFKHKDPSQDWTVDPKEAELAKGGKPVEFSRSGGDGKKGSPSAINHGNIPPSIDAAAGGVTMSHAVQTTVLSLGALRRLRFQTACSGERLPTEQRDAAETAARTALAALGLAAVVYQRDQGYDLRSRSTLVAKEPLVFELVGRDGGEPERFSLSRAEAAALLKGAEQKARKLGLGWDAKPITLTPAPKLAGLIRKSRELAASGEAEDEG</sequence>
<proteinExistence type="predicted"/>
<dbReference type="NCBIfam" id="TIGR02570">
    <property type="entry name" value="cas7_GSU0053"/>
    <property type="match status" value="1"/>
</dbReference>
<dbReference type="InterPro" id="IPR013403">
    <property type="entry name" value="CRISPR-assoc_prot_Csb1/Cas7u"/>
</dbReference>
<accession>A0A150PMN3</accession>
<name>A0A150PMN3_SORCE</name>
<reference evidence="2 3" key="1">
    <citation type="submission" date="2014-02" db="EMBL/GenBank/DDBJ databases">
        <title>The small core and large imbalanced accessory genome model reveals a collaborative survival strategy of Sorangium cellulosum strains in nature.</title>
        <authorList>
            <person name="Han K."/>
            <person name="Peng R."/>
            <person name="Blom J."/>
            <person name="Li Y.-Z."/>
        </authorList>
    </citation>
    <scope>NUCLEOTIDE SEQUENCE [LARGE SCALE GENOMIC DNA]</scope>
    <source>
        <strain evidence="2 3">So0157-18</strain>
    </source>
</reference>
<dbReference type="AlphaFoldDB" id="A0A150PMN3"/>
<evidence type="ECO:0000256" key="1">
    <source>
        <dbReference type="SAM" id="MobiDB-lite"/>
    </source>
</evidence>
<evidence type="ECO:0000313" key="2">
    <source>
        <dbReference type="EMBL" id="KYF56991.1"/>
    </source>
</evidence>
<organism evidence="2 3">
    <name type="scientific">Sorangium cellulosum</name>
    <name type="common">Polyangium cellulosum</name>
    <dbReference type="NCBI Taxonomy" id="56"/>
    <lineage>
        <taxon>Bacteria</taxon>
        <taxon>Pseudomonadati</taxon>
        <taxon>Myxococcota</taxon>
        <taxon>Polyangia</taxon>
        <taxon>Polyangiales</taxon>
        <taxon>Polyangiaceae</taxon>
        <taxon>Sorangium</taxon>
    </lineage>
</organism>
<feature type="region of interest" description="Disordered" evidence="1">
    <location>
        <begin position="234"/>
        <end position="266"/>
    </location>
</feature>